<feature type="non-terminal residue" evidence="1">
    <location>
        <position position="30"/>
    </location>
</feature>
<sequence length="30" mass="3376">MADKKVFSKRPAITRKPNFEIADPSLEATN</sequence>
<protein>
    <submittedName>
        <fullName evidence="1">Uncharacterized protein</fullName>
    </submittedName>
</protein>
<accession>X0YB22</accession>
<dbReference type="AlphaFoldDB" id="X0YB22"/>
<comment type="caution">
    <text evidence="1">The sequence shown here is derived from an EMBL/GenBank/DDBJ whole genome shotgun (WGS) entry which is preliminary data.</text>
</comment>
<name>X0YB22_9ZZZZ</name>
<reference evidence="1" key="1">
    <citation type="journal article" date="2014" name="Front. Microbiol.">
        <title>High frequency of phylogenetically diverse reductive dehalogenase-homologous genes in deep subseafloor sedimentary metagenomes.</title>
        <authorList>
            <person name="Kawai M."/>
            <person name="Futagami T."/>
            <person name="Toyoda A."/>
            <person name="Takaki Y."/>
            <person name="Nishi S."/>
            <person name="Hori S."/>
            <person name="Arai W."/>
            <person name="Tsubouchi T."/>
            <person name="Morono Y."/>
            <person name="Uchiyama I."/>
            <person name="Ito T."/>
            <person name="Fujiyama A."/>
            <person name="Inagaki F."/>
            <person name="Takami H."/>
        </authorList>
    </citation>
    <scope>NUCLEOTIDE SEQUENCE</scope>
    <source>
        <strain evidence="1">Expedition CK06-06</strain>
    </source>
</reference>
<proteinExistence type="predicted"/>
<gene>
    <name evidence="1" type="ORF">S01H1_79612</name>
</gene>
<dbReference type="EMBL" id="BARS01053686">
    <property type="protein sequence ID" value="GAG53014.1"/>
    <property type="molecule type" value="Genomic_DNA"/>
</dbReference>
<evidence type="ECO:0000313" key="1">
    <source>
        <dbReference type="EMBL" id="GAG53014.1"/>
    </source>
</evidence>
<organism evidence="1">
    <name type="scientific">marine sediment metagenome</name>
    <dbReference type="NCBI Taxonomy" id="412755"/>
    <lineage>
        <taxon>unclassified sequences</taxon>
        <taxon>metagenomes</taxon>
        <taxon>ecological metagenomes</taxon>
    </lineage>
</organism>